<feature type="region of interest" description="Disordered" evidence="13">
    <location>
        <begin position="1"/>
        <end position="23"/>
    </location>
</feature>
<organism evidence="15 16">
    <name type="scientific">Klebsormidium nitens</name>
    <name type="common">Green alga</name>
    <name type="synonym">Ulothrix nitens</name>
    <dbReference type="NCBI Taxonomy" id="105231"/>
    <lineage>
        <taxon>Eukaryota</taxon>
        <taxon>Viridiplantae</taxon>
        <taxon>Streptophyta</taxon>
        <taxon>Klebsormidiophyceae</taxon>
        <taxon>Klebsormidiales</taxon>
        <taxon>Klebsormidiaceae</taxon>
        <taxon>Klebsormidium</taxon>
    </lineage>
</organism>
<dbReference type="STRING" id="105231.A0A1Y1IC99"/>
<comment type="function">
    <text evidence="10">Mitochondrial intermembrane chaperone that participates in the import and insertion of some multi-pass transmembrane proteins into the mitochondrial inner membrane. Also required for the transfer of beta-barrel precursors from the TOM complex to the sorting and assembly machinery (SAM complex) of the outer membrane. Acts as a chaperone-like protein that protects the hydrophobic precursors from aggregation and guide them through the mitochondrial intermembrane space. The TIM8-TIM13 complex mediates the import of some proteins while the predominant TIM9-TIM10 70 kDa complex mediates the import of much more proteins.</text>
</comment>
<keyword evidence="12" id="KW-0472">Membrane</keyword>
<proteinExistence type="inferred from homology"/>
<keyword evidence="8 12" id="KW-1015">Disulfide bond</keyword>
<dbReference type="InterPro" id="IPR004217">
    <property type="entry name" value="Tim10-like"/>
</dbReference>
<dbReference type="SUPFAM" id="SSF144122">
    <property type="entry name" value="Tim10-like"/>
    <property type="match status" value="1"/>
</dbReference>
<dbReference type="GO" id="GO:0015031">
    <property type="term" value="P:protein transport"/>
    <property type="evidence" value="ECO:0007669"/>
    <property type="project" value="UniProtKB-KW"/>
</dbReference>
<dbReference type="GO" id="GO:0045039">
    <property type="term" value="P:protein insertion into mitochondrial inner membrane"/>
    <property type="evidence" value="ECO:0007669"/>
    <property type="project" value="UniProtKB-ARBA"/>
</dbReference>
<gene>
    <name evidence="15" type="ORF">KFL_003630100</name>
</gene>
<evidence type="ECO:0000256" key="13">
    <source>
        <dbReference type="SAM" id="MobiDB-lite"/>
    </source>
</evidence>
<dbReference type="OrthoDB" id="7813104at2759"/>
<evidence type="ECO:0000256" key="9">
    <source>
        <dbReference type="ARBA" id="ARBA00023186"/>
    </source>
</evidence>
<dbReference type="EMBL" id="DF237312">
    <property type="protein sequence ID" value="GAQ87592.1"/>
    <property type="molecule type" value="Genomic_DNA"/>
</dbReference>
<evidence type="ECO:0000313" key="15">
    <source>
        <dbReference type="EMBL" id="GAQ87592.1"/>
    </source>
</evidence>
<sequence>MDAFSSPRPSSSGGPSNEEMMDQVRTQLAHAYAEEFFATVRDKCFAKCITKPGSSLSGSEASCVSRCVDRYIEATGVVSRAVLNASPR</sequence>
<dbReference type="Gene3D" id="1.10.287.810">
    <property type="entry name" value="Mitochondrial import inner membrane translocase subunit tim13 like domains"/>
    <property type="match status" value="1"/>
</dbReference>
<comment type="domain">
    <text evidence="12">The twin CX3C motif contains 4 conserved Cys residues that form 2 disulfide bonds in the mitochondrial intermembrane space.</text>
</comment>
<evidence type="ECO:0000259" key="14">
    <source>
        <dbReference type="Pfam" id="PF02953"/>
    </source>
</evidence>
<keyword evidence="3" id="KW-0479">Metal-binding</keyword>
<dbReference type="GO" id="GO:0005743">
    <property type="term" value="C:mitochondrial inner membrane"/>
    <property type="evidence" value="ECO:0007669"/>
    <property type="project" value="UniProtKB-SubCell"/>
</dbReference>
<keyword evidence="6 12" id="KW-0811">Translocation</keyword>
<accession>A0A1Y1IC99</accession>
<evidence type="ECO:0000256" key="3">
    <source>
        <dbReference type="ARBA" id="ARBA00022723"/>
    </source>
</evidence>
<evidence type="ECO:0000256" key="1">
    <source>
        <dbReference type="ARBA" id="ARBA00006720"/>
    </source>
</evidence>
<evidence type="ECO:0000256" key="12">
    <source>
        <dbReference type="RuleBase" id="RU367043"/>
    </source>
</evidence>
<dbReference type="Pfam" id="PF02953">
    <property type="entry name" value="zf-Tim10_DDP"/>
    <property type="match status" value="1"/>
</dbReference>
<dbReference type="AlphaFoldDB" id="A0A1Y1IC99"/>
<evidence type="ECO:0000256" key="4">
    <source>
        <dbReference type="ARBA" id="ARBA00022833"/>
    </source>
</evidence>
<evidence type="ECO:0000256" key="10">
    <source>
        <dbReference type="ARBA" id="ARBA00058454"/>
    </source>
</evidence>
<comment type="similarity">
    <text evidence="1 12">Belongs to the small Tim family.</text>
</comment>
<keyword evidence="16" id="KW-1185">Reference proteome</keyword>
<comment type="subcellular location">
    <subcellularLocation>
        <location evidence="12">Mitochondrion inner membrane</location>
        <topology evidence="12">Peripheral membrane protein</topology>
        <orientation evidence="12">Intermembrane side</orientation>
    </subcellularLocation>
</comment>
<keyword evidence="9 12" id="KW-0143">Chaperone</keyword>
<keyword evidence="4" id="KW-0862">Zinc</keyword>
<dbReference type="FunFam" id="1.10.287.810:FF:000001">
    <property type="entry name" value="mitochondrial import inner membrane translocase subunit TIM13"/>
    <property type="match status" value="1"/>
</dbReference>
<evidence type="ECO:0000256" key="5">
    <source>
        <dbReference type="ARBA" id="ARBA00022927"/>
    </source>
</evidence>
<evidence type="ECO:0000256" key="7">
    <source>
        <dbReference type="ARBA" id="ARBA00023128"/>
    </source>
</evidence>
<evidence type="ECO:0000256" key="6">
    <source>
        <dbReference type="ARBA" id="ARBA00023010"/>
    </source>
</evidence>
<keyword evidence="5 12" id="KW-0653">Protein transport</keyword>
<feature type="compositionally biased region" description="Low complexity" evidence="13">
    <location>
        <begin position="1"/>
        <end position="16"/>
    </location>
</feature>
<comment type="subunit">
    <text evidence="11">Heterohexamer; composed of 3 copies of TIM8 and 3 copies of TIM13, named soluble 70 kDa complex. Associates with the TIM22 complex, whose core is composed of TIM22.</text>
</comment>
<evidence type="ECO:0000256" key="11">
    <source>
        <dbReference type="ARBA" id="ARBA00064596"/>
    </source>
</evidence>
<keyword evidence="2 12" id="KW-0813">Transport</keyword>
<reference evidence="15 16" key="1">
    <citation type="journal article" date="2014" name="Nat. Commun.">
        <title>Klebsormidium flaccidum genome reveals primary factors for plant terrestrial adaptation.</title>
        <authorList>
            <person name="Hori K."/>
            <person name="Maruyama F."/>
            <person name="Fujisawa T."/>
            <person name="Togashi T."/>
            <person name="Yamamoto N."/>
            <person name="Seo M."/>
            <person name="Sato S."/>
            <person name="Yamada T."/>
            <person name="Mori H."/>
            <person name="Tajima N."/>
            <person name="Moriyama T."/>
            <person name="Ikeuchi M."/>
            <person name="Watanabe M."/>
            <person name="Wada H."/>
            <person name="Kobayashi K."/>
            <person name="Saito M."/>
            <person name="Masuda T."/>
            <person name="Sasaki-Sekimoto Y."/>
            <person name="Mashiguchi K."/>
            <person name="Awai K."/>
            <person name="Shimojima M."/>
            <person name="Masuda S."/>
            <person name="Iwai M."/>
            <person name="Nobusawa T."/>
            <person name="Narise T."/>
            <person name="Kondo S."/>
            <person name="Saito H."/>
            <person name="Sato R."/>
            <person name="Murakawa M."/>
            <person name="Ihara Y."/>
            <person name="Oshima-Yamada Y."/>
            <person name="Ohtaka K."/>
            <person name="Satoh M."/>
            <person name="Sonobe K."/>
            <person name="Ishii M."/>
            <person name="Ohtani R."/>
            <person name="Kanamori-Sato M."/>
            <person name="Honoki R."/>
            <person name="Miyazaki D."/>
            <person name="Mochizuki H."/>
            <person name="Umetsu J."/>
            <person name="Higashi K."/>
            <person name="Shibata D."/>
            <person name="Kamiya Y."/>
            <person name="Sato N."/>
            <person name="Nakamura Y."/>
            <person name="Tabata S."/>
            <person name="Ida S."/>
            <person name="Kurokawa K."/>
            <person name="Ohta H."/>
        </authorList>
    </citation>
    <scope>NUCLEOTIDE SEQUENCE [LARGE SCALE GENOMIC DNA]</scope>
    <source>
        <strain evidence="15 16">NIES-2285</strain>
    </source>
</reference>
<dbReference type="InterPro" id="IPR035427">
    <property type="entry name" value="Tim10-like_dom_sf"/>
</dbReference>
<protein>
    <recommendedName>
        <fullName evidence="12">Mitochondrial import inner membrane translocase subunit</fullName>
    </recommendedName>
</protein>
<keyword evidence="12" id="KW-0999">Mitochondrion inner membrane</keyword>
<keyword evidence="7 12" id="KW-0496">Mitochondrion</keyword>
<feature type="domain" description="Tim10-like" evidence="14">
    <location>
        <begin position="23"/>
        <end position="81"/>
    </location>
</feature>
<name>A0A1Y1IC99_KLENI</name>
<evidence type="ECO:0000256" key="2">
    <source>
        <dbReference type="ARBA" id="ARBA00022448"/>
    </source>
</evidence>
<evidence type="ECO:0000313" key="16">
    <source>
        <dbReference type="Proteomes" id="UP000054558"/>
    </source>
</evidence>
<evidence type="ECO:0000256" key="8">
    <source>
        <dbReference type="ARBA" id="ARBA00023157"/>
    </source>
</evidence>
<dbReference type="Proteomes" id="UP000054558">
    <property type="component" value="Unassembled WGS sequence"/>
</dbReference>
<dbReference type="GO" id="GO:0042719">
    <property type="term" value="C:mitochondrial intermembrane space chaperone complex"/>
    <property type="evidence" value="ECO:0007669"/>
    <property type="project" value="UniProtKB-ARBA"/>
</dbReference>
<dbReference type="OMA" id="MAAWNQV"/>
<dbReference type="GO" id="GO:0046872">
    <property type="term" value="F:metal ion binding"/>
    <property type="evidence" value="ECO:0007669"/>
    <property type="project" value="UniProtKB-KW"/>
</dbReference>